<keyword evidence="2" id="KW-1185">Reference proteome</keyword>
<gene>
    <name evidence="1" type="ORF">SAMN05216200_106152</name>
</gene>
<dbReference type="RefSeq" id="WP_072747571.1">
    <property type="nucleotide sequence ID" value="NZ_FOHL01000006.1"/>
</dbReference>
<dbReference type="AlphaFoldDB" id="A0A1M7THC5"/>
<evidence type="ECO:0000313" key="2">
    <source>
        <dbReference type="Proteomes" id="UP000184066"/>
    </source>
</evidence>
<proteinExistence type="predicted"/>
<dbReference type="EMBL" id="FRDL01000006">
    <property type="protein sequence ID" value="SHN70053.1"/>
    <property type="molecule type" value="Genomic_DNA"/>
</dbReference>
<accession>A0A1M7THC5</accession>
<reference evidence="1 2" key="1">
    <citation type="submission" date="2016-12" db="EMBL/GenBank/DDBJ databases">
        <authorList>
            <person name="Song W.-J."/>
            <person name="Kurnit D.M."/>
        </authorList>
    </citation>
    <scope>NUCLEOTIDE SEQUENCE [LARGE SCALE GENOMIC DNA]</scope>
    <source>
        <strain evidence="1 2">CGMCC 1.10808</strain>
    </source>
</reference>
<protein>
    <submittedName>
        <fullName evidence="1">Uncharacterized protein</fullName>
    </submittedName>
</protein>
<organism evidence="1 2">
    <name type="scientific">Oceanicella actignis</name>
    <dbReference type="NCBI Taxonomy" id="1189325"/>
    <lineage>
        <taxon>Bacteria</taxon>
        <taxon>Pseudomonadati</taxon>
        <taxon>Pseudomonadota</taxon>
        <taxon>Alphaproteobacteria</taxon>
        <taxon>Rhodobacterales</taxon>
        <taxon>Paracoccaceae</taxon>
        <taxon>Oceanicella</taxon>
    </lineage>
</organism>
<evidence type="ECO:0000313" key="1">
    <source>
        <dbReference type="EMBL" id="SHN70053.1"/>
    </source>
</evidence>
<sequence length="150" mass="15387">MEQKRLGHGKRDAAEAGARRAARRAGLLALALAALTAAGGCTPRTGLGPPPAPIIRGGDCEDPDWMLLGFEDGLRGVAPAARGYALRRAACKLPNDPDDARAYAAGHARGLRRRPAAADAPPARWPLPRIGAHVGLGSGGWTTGGVSIGF</sequence>
<name>A0A1M7THC5_9RHOB</name>
<dbReference type="Proteomes" id="UP000184066">
    <property type="component" value="Unassembled WGS sequence"/>
</dbReference>